<keyword evidence="2" id="KW-1185">Reference proteome</keyword>
<dbReference type="RefSeq" id="XP_037166180.1">
    <property type="nucleotide sequence ID" value="XM_037307056.1"/>
</dbReference>
<protein>
    <submittedName>
        <fullName evidence="1">Uncharacterized protein</fullName>
    </submittedName>
</protein>
<reference evidence="1 2" key="1">
    <citation type="journal article" date="2020" name="Genomics">
        <title>Complete, high-quality genomes from long-read metagenomic sequencing of two wolf lichen thalli reveals enigmatic genome architecture.</title>
        <authorList>
            <person name="McKenzie S.K."/>
            <person name="Walston R.F."/>
            <person name="Allen J.L."/>
        </authorList>
    </citation>
    <scope>NUCLEOTIDE SEQUENCE [LARGE SCALE GENOMIC DNA]</scope>
    <source>
        <strain evidence="1">WasteWater2</strain>
    </source>
</reference>
<name>A0A8H6FY26_9LECA</name>
<comment type="caution">
    <text evidence="1">The sequence shown here is derived from an EMBL/GenBank/DDBJ whole genome shotgun (WGS) entry which is preliminary data.</text>
</comment>
<dbReference type="AlphaFoldDB" id="A0A8H6FY26"/>
<dbReference type="OrthoDB" id="10004862at2759"/>
<accession>A0A8H6FY26</accession>
<dbReference type="Proteomes" id="UP000578531">
    <property type="component" value="Unassembled WGS sequence"/>
</dbReference>
<dbReference type="GeneID" id="59286802"/>
<sequence>MHGTLPFFGKEACGFDIEPVLNISEGEKVTISEDPEFWMNGWDVTAVKRYFSVLFPGFKEANGEGDAKIDGLFKELTEIMGGEDAVRRFTWPCVLLMATRR</sequence>
<dbReference type="EMBL" id="JACCJC010000017">
    <property type="protein sequence ID" value="KAF6236847.1"/>
    <property type="molecule type" value="Genomic_DNA"/>
</dbReference>
<gene>
    <name evidence="1" type="ORF">HO173_005138</name>
</gene>
<evidence type="ECO:0000313" key="1">
    <source>
        <dbReference type="EMBL" id="KAF6236847.1"/>
    </source>
</evidence>
<proteinExistence type="predicted"/>
<organism evidence="1 2">
    <name type="scientific">Letharia columbiana</name>
    <dbReference type="NCBI Taxonomy" id="112416"/>
    <lineage>
        <taxon>Eukaryota</taxon>
        <taxon>Fungi</taxon>
        <taxon>Dikarya</taxon>
        <taxon>Ascomycota</taxon>
        <taxon>Pezizomycotina</taxon>
        <taxon>Lecanoromycetes</taxon>
        <taxon>OSLEUM clade</taxon>
        <taxon>Lecanoromycetidae</taxon>
        <taxon>Lecanorales</taxon>
        <taxon>Lecanorineae</taxon>
        <taxon>Parmeliaceae</taxon>
        <taxon>Letharia</taxon>
    </lineage>
</organism>
<evidence type="ECO:0000313" key="2">
    <source>
        <dbReference type="Proteomes" id="UP000578531"/>
    </source>
</evidence>